<dbReference type="GO" id="GO:0006516">
    <property type="term" value="P:glycoprotein catabolic process"/>
    <property type="evidence" value="ECO:0007669"/>
    <property type="project" value="InterPro"/>
</dbReference>
<evidence type="ECO:0000256" key="6">
    <source>
        <dbReference type="ARBA" id="ARBA00018546"/>
    </source>
</evidence>
<dbReference type="SUPFAM" id="SSF49785">
    <property type="entry name" value="Galactose-binding domain-like"/>
    <property type="match status" value="1"/>
</dbReference>
<sequence>VYKCGNCHQLTKFPRYNDLNILLETRRGRCGEWAQVFTLLCRSLGWDARYVIDELDHVWTEVYSITQKRWVHCDSCENACDTPLIYESGWNKKLTYVMAYSADEVQDVTWRYSSNHKEVLSRRKNCTEAELINALITLRNDRQKGFSKCKQNYLTRRLINELLELMLERQPHDNEMQGRISGSKSWRTSRGEVKNENMYVWRVGDRHIIDNKITIKYSAALDTYEFITGDNNSGIKVNDWNLGVFDFVNIFRKEEKDWKIVYLARNEGTDTGSISWKFELENKCNKVIDEVFLKFSHQTYESGVVEIKLISDGVSVDFPKISVNLSGGKGNVAWQHAQLFRQPMKSQDFPFILSITFKERTN</sequence>
<dbReference type="InterPro" id="IPR038765">
    <property type="entry name" value="Papain-like_cys_pep_sf"/>
</dbReference>
<dbReference type="SMART" id="SM00613">
    <property type="entry name" value="PAW"/>
    <property type="match status" value="1"/>
</dbReference>
<evidence type="ECO:0000256" key="11">
    <source>
        <dbReference type="ARBA" id="ARBA00032901"/>
    </source>
</evidence>
<dbReference type="Pfam" id="PF01841">
    <property type="entry name" value="Transglut_core"/>
    <property type="match status" value="1"/>
</dbReference>
<evidence type="ECO:0000256" key="2">
    <source>
        <dbReference type="ARBA" id="ARBA00001947"/>
    </source>
</evidence>
<dbReference type="PROSITE" id="PS51398">
    <property type="entry name" value="PAW"/>
    <property type="match status" value="1"/>
</dbReference>
<dbReference type="GO" id="GO:0000224">
    <property type="term" value="F:peptide-N4-(N-acetyl-beta-glucosaminyl)asparagine amidase activity"/>
    <property type="evidence" value="ECO:0007669"/>
    <property type="project" value="UniProtKB-EC"/>
</dbReference>
<dbReference type="STRING" id="1661398.A0A482VX98"/>
<evidence type="ECO:0000256" key="10">
    <source>
        <dbReference type="ARBA" id="ARBA00022833"/>
    </source>
</evidence>
<evidence type="ECO:0000256" key="8">
    <source>
        <dbReference type="ARBA" id="ARBA00022723"/>
    </source>
</evidence>
<dbReference type="GO" id="GO:0005829">
    <property type="term" value="C:cytosol"/>
    <property type="evidence" value="ECO:0007669"/>
    <property type="project" value="TreeGrafter"/>
</dbReference>
<dbReference type="SMART" id="SM00460">
    <property type="entry name" value="TGc"/>
    <property type="match status" value="1"/>
</dbReference>
<dbReference type="Proteomes" id="UP000292052">
    <property type="component" value="Unassembled WGS sequence"/>
</dbReference>
<dbReference type="PANTHER" id="PTHR12143">
    <property type="entry name" value="PEPTIDE N-GLYCANASE PNGASE -RELATED"/>
    <property type="match status" value="1"/>
</dbReference>
<evidence type="ECO:0000313" key="15">
    <source>
        <dbReference type="Proteomes" id="UP000292052"/>
    </source>
</evidence>
<dbReference type="InterPro" id="IPR038680">
    <property type="entry name" value="PAW_sf"/>
</dbReference>
<evidence type="ECO:0000259" key="13">
    <source>
        <dbReference type="PROSITE" id="PS51398"/>
    </source>
</evidence>
<dbReference type="InterPro" id="IPR002931">
    <property type="entry name" value="Transglutaminase-like"/>
</dbReference>
<feature type="non-terminal residue" evidence="14">
    <location>
        <position position="1"/>
    </location>
</feature>
<dbReference type="OrthoDB" id="409136at2759"/>
<comment type="catalytic activity">
    <reaction evidence="1">
        <text>Hydrolysis of an N(4)-(acetyl-beta-D-glucosaminyl)asparagine residue in which the glucosamine residue may be further glycosylated, to yield a (substituted) N-acetyl-beta-D-glucosaminylamine and a peptide containing an aspartate residue.</text>
        <dbReference type="EC" id="3.5.1.52"/>
    </reaction>
</comment>
<dbReference type="InterPro" id="IPR008979">
    <property type="entry name" value="Galactose-bd-like_sf"/>
</dbReference>
<dbReference type="InterPro" id="IPR006588">
    <property type="entry name" value="Peptide_N_glycanase_PAW_dom"/>
</dbReference>
<dbReference type="Gene3D" id="2.60.120.1020">
    <property type="entry name" value="Peptide N glycanase, PAW domain"/>
    <property type="match status" value="1"/>
</dbReference>
<evidence type="ECO:0000256" key="1">
    <source>
        <dbReference type="ARBA" id="ARBA00001650"/>
    </source>
</evidence>
<name>A0A482VX98_ASBVE</name>
<dbReference type="EMBL" id="QDEB01051919">
    <property type="protein sequence ID" value="RZC37522.1"/>
    <property type="molecule type" value="Genomic_DNA"/>
</dbReference>
<dbReference type="EC" id="3.5.1.52" evidence="5"/>
<dbReference type="InterPro" id="IPR050883">
    <property type="entry name" value="PNGase"/>
</dbReference>
<reference evidence="14 15" key="1">
    <citation type="submission" date="2017-03" db="EMBL/GenBank/DDBJ databases">
        <title>Genome of the blue death feigning beetle - Asbolus verrucosus.</title>
        <authorList>
            <person name="Rider S.D."/>
        </authorList>
    </citation>
    <scope>NUCLEOTIDE SEQUENCE [LARGE SCALE GENOMIC DNA]</scope>
    <source>
        <strain evidence="14">Butters</strain>
        <tissue evidence="14">Head and leg muscle</tissue>
    </source>
</reference>
<organism evidence="14 15">
    <name type="scientific">Asbolus verrucosus</name>
    <name type="common">Desert ironclad beetle</name>
    <dbReference type="NCBI Taxonomy" id="1661398"/>
    <lineage>
        <taxon>Eukaryota</taxon>
        <taxon>Metazoa</taxon>
        <taxon>Ecdysozoa</taxon>
        <taxon>Arthropoda</taxon>
        <taxon>Hexapoda</taxon>
        <taxon>Insecta</taxon>
        <taxon>Pterygota</taxon>
        <taxon>Neoptera</taxon>
        <taxon>Endopterygota</taxon>
        <taxon>Coleoptera</taxon>
        <taxon>Polyphaga</taxon>
        <taxon>Cucujiformia</taxon>
        <taxon>Tenebrionidae</taxon>
        <taxon>Pimeliinae</taxon>
        <taxon>Asbolus</taxon>
    </lineage>
</organism>
<dbReference type="SUPFAM" id="SSF54001">
    <property type="entry name" value="Cysteine proteinases"/>
    <property type="match status" value="1"/>
</dbReference>
<evidence type="ECO:0000256" key="5">
    <source>
        <dbReference type="ARBA" id="ARBA00012158"/>
    </source>
</evidence>
<comment type="caution">
    <text evidence="14">The sequence shown here is derived from an EMBL/GenBank/DDBJ whole genome shotgun (WGS) entry which is preliminary data.</text>
</comment>
<dbReference type="PANTHER" id="PTHR12143:SF19">
    <property type="entry name" value="PEPTIDE-N(4)-(N-ACETYL-BETA-GLUCOSAMINYL)ASPARAGINE AMIDASE"/>
    <property type="match status" value="1"/>
</dbReference>
<keyword evidence="8" id="KW-0479">Metal-binding</keyword>
<dbReference type="Pfam" id="PF04721">
    <property type="entry name" value="PAW"/>
    <property type="match status" value="1"/>
</dbReference>
<dbReference type="AlphaFoldDB" id="A0A482VX98"/>
<keyword evidence="9" id="KW-0378">Hydrolase</keyword>
<comment type="cofactor">
    <cofactor evidence="2">
        <name>Zn(2+)</name>
        <dbReference type="ChEBI" id="CHEBI:29105"/>
    </cofactor>
</comment>
<evidence type="ECO:0000313" key="14">
    <source>
        <dbReference type="EMBL" id="RZC37522.1"/>
    </source>
</evidence>
<feature type="domain" description="PAW" evidence="13">
    <location>
        <begin position="175"/>
        <end position="362"/>
    </location>
</feature>
<dbReference type="GO" id="GO:0046872">
    <property type="term" value="F:metal ion binding"/>
    <property type="evidence" value="ECO:0007669"/>
    <property type="project" value="UniProtKB-KW"/>
</dbReference>
<comment type="subcellular location">
    <subcellularLocation>
        <location evidence="3">Cytoplasm</location>
    </subcellularLocation>
</comment>
<gene>
    <name evidence="14" type="ORF">BDFB_005659</name>
</gene>
<evidence type="ECO:0000256" key="7">
    <source>
        <dbReference type="ARBA" id="ARBA00022490"/>
    </source>
</evidence>
<keyword evidence="10" id="KW-0862">Zinc</keyword>
<evidence type="ECO:0000256" key="12">
    <source>
        <dbReference type="PROSITE-ProRule" id="PRU00731"/>
    </source>
</evidence>
<dbReference type="Gene3D" id="3.10.620.30">
    <property type="match status" value="1"/>
</dbReference>
<protein>
    <recommendedName>
        <fullName evidence="6">Peptide-N(4)-(N-acetyl-beta-glucosaminyl)asparagine amidase</fullName>
        <ecNumber evidence="5">3.5.1.52</ecNumber>
    </recommendedName>
    <alternativeName>
        <fullName evidence="11">Peptide:N-glycanase</fullName>
    </alternativeName>
</protein>
<accession>A0A482VX98</accession>
<evidence type="ECO:0000256" key="9">
    <source>
        <dbReference type="ARBA" id="ARBA00022801"/>
    </source>
</evidence>
<dbReference type="GO" id="GO:0005634">
    <property type="term" value="C:nucleus"/>
    <property type="evidence" value="ECO:0007669"/>
    <property type="project" value="TreeGrafter"/>
</dbReference>
<comment type="similarity">
    <text evidence="4 12">Belongs to the transglutaminase-like superfamily. PNGase family.</text>
</comment>
<proteinExistence type="inferred from homology"/>
<keyword evidence="15" id="KW-1185">Reference proteome</keyword>
<evidence type="ECO:0000256" key="3">
    <source>
        <dbReference type="ARBA" id="ARBA00004496"/>
    </source>
</evidence>
<keyword evidence="7" id="KW-0963">Cytoplasm</keyword>
<evidence type="ECO:0000256" key="4">
    <source>
        <dbReference type="ARBA" id="ARBA00009390"/>
    </source>
</evidence>